<feature type="region of interest" description="Disordered" evidence="1">
    <location>
        <begin position="192"/>
        <end position="238"/>
    </location>
</feature>
<dbReference type="EMBL" id="DS989822">
    <property type="protein sequence ID" value="EFQ98012.1"/>
    <property type="molecule type" value="Genomic_DNA"/>
</dbReference>
<dbReference type="VEuPathDB" id="FungiDB:MGYG_01048"/>
<sequence length="272" mass="29580">MRLSSDCRTHWRLQEGSEETSYSNGSEARLEYGGWDEGYINHCLAGGKNHCLWLVAVDGLYGELLSTGLDVSRREDHRVNIDIPEQVLRKATRFRFDITSCNGYTHSGSGREENAISSDEFRVSALASASTSTSKSTSTRRIAGRDTSDLSVGSKTGIGIGVVLALITLVSLGFLHFYRRRRRKREIESYLAASRPARPPQPAAVSTMASPAPVKWPPAEMPAENNPKQPIFEMEGRGRKLGELQGSAAANEMFASSPSPAAAPVELPGSIP</sequence>
<protein>
    <submittedName>
        <fullName evidence="3">Uncharacterized protein</fullName>
    </submittedName>
</protein>
<dbReference type="AlphaFoldDB" id="E5R3V2"/>
<feature type="compositionally biased region" description="Low complexity" evidence="1">
    <location>
        <begin position="255"/>
        <end position="264"/>
    </location>
</feature>
<dbReference type="OMA" id="ANEMFAS"/>
<dbReference type="HOGENOM" id="CLU_089348_0_0_1"/>
<evidence type="ECO:0000256" key="2">
    <source>
        <dbReference type="SAM" id="Phobius"/>
    </source>
</evidence>
<evidence type="ECO:0000313" key="3">
    <source>
        <dbReference type="EMBL" id="EFQ98012.1"/>
    </source>
</evidence>
<evidence type="ECO:0000256" key="1">
    <source>
        <dbReference type="SAM" id="MobiDB-lite"/>
    </source>
</evidence>
<dbReference type="RefSeq" id="XP_003176964.1">
    <property type="nucleotide sequence ID" value="XM_003176916.1"/>
</dbReference>
<keyword evidence="2" id="KW-0812">Transmembrane</keyword>
<keyword evidence="2" id="KW-1133">Transmembrane helix</keyword>
<dbReference type="GeneID" id="10032288"/>
<name>E5R3V2_ARTGP</name>
<dbReference type="Proteomes" id="UP000002669">
    <property type="component" value="Unassembled WGS sequence"/>
</dbReference>
<keyword evidence="2" id="KW-0472">Membrane</keyword>
<organism evidence="4">
    <name type="scientific">Arthroderma gypseum (strain ATCC MYA-4604 / CBS 118893)</name>
    <name type="common">Microsporum gypseum</name>
    <dbReference type="NCBI Taxonomy" id="535722"/>
    <lineage>
        <taxon>Eukaryota</taxon>
        <taxon>Fungi</taxon>
        <taxon>Dikarya</taxon>
        <taxon>Ascomycota</taxon>
        <taxon>Pezizomycotina</taxon>
        <taxon>Eurotiomycetes</taxon>
        <taxon>Eurotiomycetidae</taxon>
        <taxon>Onygenales</taxon>
        <taxon>Arthrodermataceae</taxon>
        <taxon>Nannizzia</taxon>
    </lineage>
</organism>
<proteinExistence type="predicted"/>
<dbReference type="STRING" id="535722.E5R3V2"/>
<accession>E5R3V2</accession>
<dbReference type="eggNOG" id="ENOG502RPYG">
    <property type="taxonomic scope" value="Eukaryota"/>
</dbReference>
<feature type="transmembrane region" description="Helical" evidence="2">
    <location>
        <begin position="158"/>
        <end position="178"/>
    </location>
</feature>
<reference evidence="4" key="1">
    <citation type="journal article" date="2012" name="MBio">
        <title>Comparative genome analysis of Trichophyton rubrum and related dermatophytes reveals candidate genes involved in infection.</title>
        <authorList>
            <person name="Martinez D.A."/>
            <person name="Oliver B.G."/>
            <person name="Graeser Y."/>
            <person name="Goldberg J.M."/>
            <person name="Li W."/>
            <person name="Martinez-Rossi N.M."/>
            <person name="Monod M."/>
            <person name="Shelest E."/>
            <person name="Barton R.C."/>
            <person name="Birch E."/>
            <person name="Brakhage A.A."/>
            <person name="Chen Z."/>
            <person name="Gurr S.J."/>
            <person name="Heiman D."/>
            <person name="Heitman J."/>
            <person name="Kosti I."/>
            <person name="Rossi A."/>
            <person name="Saif S."/>
            <person name="Samalova M."/>
            <person name="Saunders C.W."/>
            <person name="Shea T."/>
            <person name="Summerbell R.C."/>
            <person name="Xu J."/>
            <person name="Young S."/>
            <person name="Zeng Q."/>
            <person name="Birren B.W."/>
            <person name="Cuomo C.A."/>
            <person name="White T.C."/>
        </authorList>
    </citation>
    <scope>NUCLEOTIDE SEQUENCE [LARGE SCALE GENOMIC DNA]</scope>
    <source>
        <strain evidence="4">ATCC MYA-4604 / CBS 118893</strain>
    </source>
</reference>
<gene>
    <name evidence="3" type="ORF">MGYG_01048</name>
</gene>
<keyword evidence="4" id="KW-1185">Reference proteome</keyword>
<dbReference type="OrthoDB" id="10539799at2759"/>
<evidence type="ECO:0000313" key="4">
    <source>
        <dbReference type="Proteomes" id="UP000002669"/>
    </source>
</evidence>
<feature type="region of interest" description="Disordered" evidence="1">
    <location>
        <begin position="251"/>
        <end position="272"/>
    </location>
</feature>
<feature type="region of interest" description="Disordered" evidence="1">
    <location>
        <begin position="128"/>
        <end position="148"/>
    </location>
</feature>
<dbReference type="InParanoid" id="E5R3V2"/>
<feature type="compositionally biased region" description="Low complexity" evidence="1">
    <location>
        <begin position="128"/>
        <end position="139"/>
    </location>
</feature>